<evidence type="ECO:0000313" key="1">
    <source>
        <dbReference type="EMBL" id="MTF38536.1"/>
    </source>
</evidence>
<gene>
    <name evidence="1" type="ORF">GGC33_06325</name>
</gene>
<protein>
    <submittedName>
        <fullName evidence="1">Uncharacterized protein</fullName>
    </submittedName>
</protein>
<dbReference type="EMBL" id="WMIA01000005">
    <property type="protein sequence ID" value="MTF38536.1"/>
    <property type="molecule type" value="Genomic_DNA"/>
</dbReference>
<proteinExistence type="predicted"/>
<organism evidence="1 2">
    <name type="scientific">Cyanobacterium aponinum 0216</name>
    <dbReference type="NCBI Taxonomy" id="2676140"/>
    <lineage>
        <taxon>Bacteria</taxon>
        <taxon>Bacillati</taxon>
        <taxon>Cyanobacteriota</taxon>
        <taxon>Cyanophyceae</taxon>
        <taxon>Oscillatoriophycideae</taxon>
        <taxon>Chroococcales</taxon>
        <taxon>Geminocystaceae</taxon>
        <taxon>Cyanobacterium</taxon>
    </lineage>
</organism>
<sequence length="65" mass="7588">MNLPSSAFHQHKKEDVSDYVAHLQIHMSLQSRNLLPQIDQVKDSRDNLLYQTQANIEKLTSRELI</sequence>
<accession>A0A844GX14</accession>
<name>A0A844GX14_9CHRO</name>
<comment type="caution">
    <text evidence="1">The sequence shown here is derived from an EMBL/GenBank/DDBJ whole genome shotgun (WGS) entry which is preliminary data.</text>
</comment>
<reference evidence="1 2" key="1">
    <citation type="submission" date="2019-11" db="EMBL/GenBank/DDBJ databases">
        <title>Isolation of a new High Light Tolerant Cyanobacteria.</title>
        <authorList>
            <person name="Dobson Z."/>
            <person name="Vaughn N."/>
            <person name="Vaughn M."/>
            <person name="Fromme P."/>
            <person name="Mazor Y."/>
        </authorList>
    </citation>
    <scope>NUCLEOTIDE SEQUENCE [LARGE SCALE GENOMIC DNA]</scope>
    <source>
        <strain evidence="1 2">0216</strain>
    </source>
</reference>
<dbReference type="AlphaFoldDB" id="A0A844GX14"/>
<dbReference type="RefSeq" id="WP_015219189.1">
    <property type="nucleotide sequence ID" value="NZ_WMIA01000005.1"/>
</dbReference>
<dbReference type="Proteomes" id="UP000437131">
    <property type="component" value="Unassembled WGS sequence"/>
</dbReference>
<evidence type="ECO:0000313" key="2">
    <source>
        <dbReference type="Proteomes" id="UP000437131"/>
    </source>
</evidence>